<dbReference type="SUPFAM" id="SSF56112">
    <property type="entry name" value="Protein kinase-like (PK-like)"/>
    <property type="match status" value="1"/>
</dbReference>
<dbReference type="EMBL" id="BAABIM010000003">
    <property type="protein sequence ID" value="GAA4691347.1"/>
    <property type="molecule type" value="Genomic_DNA"/>
</dbReference>
<protein>
    <recommendedName>
        <fullName evidence="3">Phosphotransferase</fullName>
    </recommendedName>
</protein>
<dbReference type="Proteomes" id="UP001500621">
    <property type="component" value="Unassembled WGS sequence"/>
</dbReference>
<keyword evidence="2" id="KW-1185">Reference proteome</keyword>
<evidence type="ECO:0008006" key="3">
    <source>
        <dbReference type="Google" id="ProtNLM"/>
    </source>
</evidence>
<sequence>MWQPEPDWHPLPGGAGPSTLGVWRTALGGRPVVVKRLLRPDPREDAALLAPHSHAYWRREADVLLTGLVLHTRGLRTTAAAVEEDEEGITLTQDWVEDDALPGLFVAMALGRFAGSELPRPRFLARDLLRDRLALAERRGGWSTLARTTLADVAAHLWSRRGVLLDLVDALPQVPAHGDPTRANLRGRHGDDVVALDWAVLGTAGVGTDLGLYALGAREDLEPLVEAYRMGLPPGLADLDQVLLGARVAAVVTALGRADWALSRVAGGEGALAGKFRHPAVAPHLRALQRQHDALEALLEV</sequence>
<dbReference type="InterPro" id="IPR011009">
    <property type="entry name" value="Kinase-like_dom_sf"/>
</dbReference>
<name>A0ABP8WL64_9ACTN</name>
<organism evidence="1 2">
    <name type="scientific">Nocardioides nanhaiensis</name>
    <dbReference type="NCBI Taxonomy" id="1476871"/>
    <lineage>
        <taxon>Bacteria</taxon>
        <taxon>Bacillati</taxon>
        <taxon>Actinomycetota</taxon>
        <taxon>Actinomycetes</taxon>
        <taxon>Propionibacteriales</taxon>
        <taxon>Nocardioidaceae</taxon>
        <taxon>Nocardioides</taxon>
    </lineage>
</organism>
<evidence type="ECO:0000313" key="1">
    <source>
        <dbReference type="EMBL" id="GAA4691347.1"/>
    </source>
</evidence>
<dbReference type="RefSeq" id="WP_345267565.1">
    <property type="nucleotide sequence ID" value="NZ_BAABIM010000003.1"/>
</dbReference>
<reference evidence="2" key="1">
    <citation type="journal article" date="2019" name="Int. J. Syst. Evol. Microbiol.">
        <title>The Global Catalogue of Microorganisms (GCM) 10K type strain sequencing project: providing services to taxonomists for standard genome sequencing and annotation.</title>
        <authorList>
            <consortium name="The Broad Institute Genomics Platform"/>
            <consortium name="The Broad Institute Genome Sequencing Center for Infectious Disease"/>
            <person name="Wu L."/>
            <person name="Ma J."/>
        </authorList>
    </citation>
    <scope>NUCLEOTIDE SEQUENCE [LARGE SCALE GENOMIC DNA]</scope>
    <source>
        <strain evidence="2">JCM 18127</strain>
    </source>
</reference>
<gene>
    <name evidence="1" type="ORF">GCM10023226_31540</name>
</gene>
<comment type="caution">
    <text evidence="1">The sequence shown here is derived from an EMBL/GenBank/DDBJ whole genome shotgun (WGS) entry which is preliminary data.</text>
</comment>
<evidence type="ECO:0000313" key="2">
    <source>
        <dbReference type="Proteomes" id="UP001500621"/>
    </source>
</evidence>
<accession>A0ABP8WL64</accession>
<proteinExistence type="predicted"/>